<dbReference type="PANTHER" id="PTHR30289">
    <property type="entry name" value="UNCHARACTERIZED PROTEIN YBCL-RELATED"/>
    <property type="match status" value="1"/>
</dbReference>
<dbReference type="InterPro" id="IPR005247">
    <property type="entry name" value="YbhB_YbcL/LppC-like"/>
</dbReference>
<dbReference type="InterPro" id="IPR036610">
    <property type="entry name" value="PEBP-like_sf"/>
</dbReference>
<dbReference type="InterPro" id="IPR008914">
    <property type="entry name" value="PEBP"/>
</dbReference>
<name>A0A2M6WZE4_9BACT</name>
<dbReference type="SUPFAM" id="SSF49777">
    <property type="entry name" value="PEBP-like"/>
    <property type="match status" value="1"/>
</dbReference>
<dbReference type="AlphaFoldDB" id="A0A2M6WZE4"/>
<dbReference type="CDD" id="cd00865">
    <property type="entry name" value="PEBP_bact_arch"/>
    <property type="match status" value="1"/>
</dbReference>
<dbReference type="NCBIfam" id="TIGR00481">
    <property type="entry name" value="YbhB/YbcL family Raf kinase inhibitor-like protein"/>
    <property type="match status" value="1"/>
</dbReference>
<evidence type="ECO:0000313" key="1">
    <source>
        <dbReference type="EMBL" id="PIT98173.1"/>
    </source>
</evidence>
<accession>A0A2M6WZE4</accession>
<dbReference type="EMBL" id="PEZP01000026">
    <property type="protein sequence ID" value="PIT98173.1"/>
    <property type="molecule type" value="Genomic_DNA"/>
</dbReference>
<proteinExistence type="predicted"/>
<reference evidence="2" key="1">
    <citation type="submission" date="2017-09" db="EMBL/GenBank/DDBJ databases">
        <title>Depth-based differentiation of microbial function through sediment-hosted aquifers and enrichment of novel symbionts in the deep terrestrial subsurface.</title>
        <authorList>
            <person name="Probst A.J."/>
            <person name="Ladd B."/>
            <person name="Jarett J.K."/>
            <person name="Geller-Mcgrath D.E."/>
            <person name="Sieber C.M.K."/>
            <person name="Emerson J.B."/>
            <person name="Anantharaman K."/>
            <person name="Thomas B.C."/>
            <person name="Malmstrom R."/>
            <person name="Stieglmeier M."/>
            <person name="Klingl A."/>
            <person name="Woyke T."/>
            <person name="Ryan C.M."/>
            <person name="Banfield J.F."/>
        </authorList>
    </citation>
    <scope>NUCLEOTIDE SEQUENCE [LARGE SCALE GENOMIC DNA]</scope>
</reference>
<dbReference type="Gene3D" id="3.90.280.10">
    <property type="entry name" value="PEBP-like"/>
    <property type="match status" value="1"/>
</dbReference>
<dbReference type="Proteomes" id="UP000230731">
    <property type="component" value="Unassembled WGS sequence"/>
</dbReference>
<dbReference type="PANTHER" id="PTHR30289:SF1">
    <property type="entry name" value="PEBP (PHOSPHATIDYLETHANOLAMINE-BINDING PROTEIN) FAMILY PROTEIN"/>
    <property type="match status" value="1"/>
</dbReference>
<organism evidence="1 2">
    <name type="scientific">Candidatus Andersenbacteria bacterium CG10_big_fil_rev_8_21_14_0_10_54_11</name>
    <dbReference type="NCBI Taxonomy" id="1974485"/>
    <lineage>
        <taxon>Bacteria</taxon>
        <taxon>Candidatus Anderseniibacteriota</taxon>
    </lineage>
</organism>
<sequence length="146" mass="15670">MQLSSTAFEDNGMIPAQYTCDGENTSPPLVIEDVPADAGSLALVVHDPDAPAGDWAHWLVWNIPPDTSRIGAGALPERAVQGITDFRVAAWGGPCPPNGEHRYIFTVYALDRSLDLPAKSRKADLERALEGNVVGTAQLVGRYSRS</sequence>
<dbReference type="Pfam" id="PF01161">
    <property type="entry name" value="PBP"/>
    <property type="match status" value="1"/>
</dbReference>
<comment type="caution">
    <text evidence="1">The sequence shown here is derived from an EMBL/GenBank/DDBJ whole genome shotgun (WGS) entry which is preliminary data.</text>
</comment>
<protein>
    <submittedName>
        <fullName evidence="1">YbhB/YbcL family Raf kinase inhibitor-like protein</fullName>
    </submittedName>
</protein>
<evidence type="ECO:0000313" key="2">
    <source>
        <dbReference type="Proteomes" id="UP000230731"/>
    </source>
</evidence>
<gene>
    <name evidence="1" type="ORF">COT71_02160</name>
</gene>